<evidence type="ECO:0000256" key="2">
    <source>
        <dbReference type="ARBA" id="ARBA00023015"/>
    </source>
</evidence>
<accession>A0A1V6SY52</accession>
<dbReference type="CDD" id="cd00067">
    <property type="entry name" value="GAL4"/>
    <property type="match status" value="1"/>
</dbReference>
<gene>
    <name evidence="7" type="ORF">PENSTE_c017G08104</name>
</gene>
<name>A0A1V6SY52_9EURO</name>
<dbReference type="GO" id="GO:0045944">
    <property type="term" value="P:positive regulation of transcription by RNA polymerase II"/>
    <property type="evidence" value="ECO:0007669"/>
    <property type="project" value="TreeGrafter"/>
</dbReference>
<evidence type="ECO:0000256" key="5">
    <source>
        <dbReference type="ARBA" id="ARBA00023242"/>
    </source>
</evidence>
<dbReference type="GO" id="GO:0000981">
    <property type="term" value="F:DNA-binding transcription factor activity, RNA polymerase II-specific"/>
    <property type="evidence" value="ECO:0007669"/>
    <property type="project" value="InterPro"/>
</dbReference>
<keyword evidence="2" id="KW-0805">Transcription regulation</keyword>
<evidence type="ECO:0000256" key="3">
    <source>
        <dbReference type="ARBA" id="ARBA00023125"/>
    </source>
</evidence>
<dbReference type="GO" id="GO:0008270">
    <property type="term" value="F:zinc ion binding"/>
    <property type="evidence" value="ECO:0007669"/>
    <property type="project" value="InterPro"/>
</dbReference>
<dbReference type="SUPFAM" id="SSF57701">
    <property type="entry name" value="Zn2/Cys6 DNA-binding domain"/>
    <property type="match status" value="1"/>
</dbReference>
<dbReference type="Pfam" id="PF11951">
    <property type="entry name" value="Fungal_trans_2"/>
    <property type="match status" value="1"/>
</dbReference>
<keyword evidence="8" id="KW-1185">Reference proteome</keyword>
<proteinExistence type="predicted"/>
<dbReference type="EMBL" id="MLKD01000017">
    <property type="protein sequence ID" value="OQE18714.1"/>
    <property type="molecule type" value="Genomic_DNA"/>
</dbReference>
<dbReference type="Gene3D" id="4.10.240.10">
    <property type="entry name" value="Zn(2)-C6 fungal-type DNA-binding domain"/>
    <property type="match status" value="1"/>
</dbReference>
<dbReference type="InterPro" id="IPR001138">
    <property type="entry name" value="Zn2Cys6_DnaBD"/>
</dbReference>
<dbReference type="STRING" id="303698.A0A1V6SY52"/>
<dbReference type="PROSITE" id="PS00463">
    <property type="entry name" value="ZN2_CY6_FUNGAL_1"/>
    <property type="match status" value="1"/>
</dbReference>
<sequence>MPGPTERTANVRRRNGSKHDKTGCLTCRYRRKKCTFNTFPICGDCKRLNLECIREPTRQILPTASTSTMASISQWKDSQVDGKSDKFKRRAAMKFYVTVLSQLLTVSEQNNCFLSAFLPMTLESPALADALVAWSAGHLSSHDNRYRTTALEARSTALRSLTLSLSSRTISSSEVNAATSLVLMTSEVCLGYHTQWYNHLIGTKDIIMSTQYPESMEYPRKWGPDALKQSTEGQWILRNFAYHDILGSVTLGKPPLIPSSYLWDISDVVDTYLGVAFGVLLIISDISCLEPLELVADLISSNTLTERLSGRFLSIEHRLKNWECPPGTTSSLESLAYTYRSSALIYLYRRTLRELRSQRNSLDIQCGYAIRDLHSKIQAEVSAVLNHTAGIPSSAIVESALLFPLFIAGGEVTDHSHMAMIRSRLELMLRKRHFRNISQALEVLEGLWEQRNISQSTVDYFDWKDVIDQHDGVLLLT</sequence>
<dbReference type="GO" id="GO:0005634">
    <property type="term" value="C:nucleus"/>
    <property type="evidence" value="ECO:0007669"/>
    <property type="project" value="UniProtKB-SubCell"/>
</dbReference>
<dbReference type="GO" id="GO:0000976">
    <property type="term" value="F:transcription cis-regulatory region binding"/>
    <property type="evidence" value="ECO:0007669"/>
    <property type="project" value="TreeGrafter"/>
</dbReference>
<evidence type="ECO:0000313" key="8">
    <source>
        <dbReference type="Proteomes" id="UP000191285"/>
    </source>
</evidence>
<protein>
    <recommendedName>
        <fullName evidence="6">Zn(2)-C6 fungal-type domain-containing protein</fullName>
    </recommendedName>
</protein>
<keyword evidence="3" id="KW-0238">DNA-binding</keyword>
<dbReference type="PANTHER" id="PTHR37534:SF7">
    <property type="entry name" value="TRANSCRIPTIONAL ACTIVATOR PROTEIN UGA3"/>
    <property type="match status" value="1"/>
</dbReference>
<evidence type="ECO:0000256" key="4">
    <source>
        <dbReference type="ARBA" id="ARBA00023163"/>
    </source>
</evidence>
<dbReference type="AlphaFoldDB" id="A0A1V6SY52"/>
<dbReference type="PROSITE" id="PS50048">
    <property type="entry name" value="ZN2_CY6_FUNGAL_2"/>
    <property type="match status" value="1"/>
</dbReference>
<evidence type="ECO:0000313" key="7">
    <source>
        <dbReference type="EMBL" id="OQE18714.1"/>
    </source>
</evidence>
<evidence type="ECO:0000259" key="6">
    <source>
        <dbReference type="PROSITE" id="PS50048"/>
    </source>
</evidence>
<dbReference type="Pfam" id="PF00172">
    <property type="entry name" value="Zn_clus"/>
    <property type="match status" value="1"/>
</dbReference>
<comment type="caution">
    <text evidence="7">The sequence shown here is derived from an EMBL/GenBank/DDBJ whole genome shotgun (WGS) entry which is preliminary data.</text>
</comment>
<keyword evidence="4" id="KW-0804">Transcription</keyword>
<keyword evidence="5" id="KW-0539">Nucleus</keyword>
<organism evidence="7 8">
    <name type="scientific">Penicillium steckii</name>
    <dbReference type="NCBI Taxonomy" id="303698"/>
    <lineage>
        <taxon>Eukaryota</taxon>
        <taxon>Fungi</taxon>
        <taxon>Dikarya</taxon>
        <taxon>Ascomycota</taxon>
        <taxon>Pezizomycotina</taxon>
        <taxon>Eurotiomycetes</taxon>
        <taxon>Eurotiomycetidae</taxon>
        <taxon>Eurotiales</taxon>
        <taxon>Aspergillaceae</taxon>
        <taxon>Penicillium</taxon>
    </lineage>
</organism>
<dbReference type="InterPro" id="IPR021858">
    <property type="entry name" value="Fun_TF"/>
</dbReference>
<dbReference type="InterPro" id="IPR036864">
    <property type="entry name" value="Zn2-C6_fun-type_DNA-bd_sf"/>
</dbReference>
<dbReference type="OrthoDB" id="3509362at2759"/>
<dbReference type="PANTHER" id="PTHR37534">
    <property type="entry name" value="TRANSCRIPTIONAL ACTIVATOR PROTEIN UGA3"/>
    <property type="match status" value="1"/>
</dbReference>
<dbReference type="Proteomes" id="UP000191285">
    <property type="component" value="Unassembled WGS sequence"/>
</dbReference>
<comment type="subcellular location">
    <subcellularLocation>
        <location evidence="1">Nucleus</location>
    </subcellularLocation>
</comment>
<reference evidence="8" key="1">
    <citation type="journal article" date="2017" name="Nat. Microbiol.">
        <title>Global analysis of biosynthetic gene clusters reveals vast potential of secondary metabolite production in Penicillium species.</title>
        <authorList>
            <person name="Nielsen J.C."/>
            <person name="Grijseels S."/>
            <person name="Prigent S."/>
            <person name="Ji B."/>
            <person name="Dainat J."/>
            <person name="Nielsen K.F."/>
            <person name="Frisvad J.C."/>
            <person name="Workman M."/>
            <person name="Nielsen J."/>
        </authorList>
    </citation>
    <scope>NUCLEOTIDE SEQUENCE [LARGE SCALE GENOMIC DNA]</scope>
    <source>
        <strain evidence="8">IBT 24891</strain>
    </source>
</reference>
<evidence type="ECO:0000256" key="1">
    <source>
        <dbReference type="ARBA" id="ARBA00004123"/>
    </source>
</evidence>
<feature type="domain" description="Zn(2)-C6 fungal-type" evidence="6">
    <location>
        <begin position="23"/>
        <end position="54"/>
    </location>
</feature>